<dbReference type="AlphaFoldDB" id="A0A164FEA9"/>
<comment type="similarity">
    <text evidence="1">Belongs to the UDP-glycosyltransferase family.</text>
</comment>
<dbReference type="STRING" id="35525.A0A164FEA9"/>
<dbReference type="EMBL" id="LRGB01020405">
    <property type="protein sequence ID" value="KZR97709.1"/>
    <property type="molecule type" value="Genomic_DNA"/>
</dbReference>
<evidence type="ECO:0000313" key="5">
    <source>
        <dbReference type="Proteomes" id="UP000076858"/>
    </source>
</evidence>
<dbReference type="SUPFAM" id="SSF53756">
    <property type="entry name" value="UDP-Glycosyltransferase/glycogen phosphorylase"/>
    <property type="match status" value="1"/>
</dbReference>
<feature type="non-terminal residue" evidence="4">
    <location>
        <position position="1"/>
    </location>
</feature>
<dbReference type="GO" id="GO:0008194">
    <property type="term" value="F:UDP-glycosyltransferase activity"/>
    <property type="evidence" value="ECO:0007669"/>
    <property type="project" value="InterPro"/>
</dbReference>
<accession>A0A164FEA9</accession>
<dbReference type="Gene3D" id="3.40.50.2000">
    <property type="entry name" value="Glycogen Phosphorylase B"/>
    <property type="match status" value="1"/>
</dbReference>
<dbReference type="InterPro" id="IPR002213">
    <property type="entry name" value="UDP_glucos_trans"/>
</dbReference>
<dbReference type="Proteomes" id="UP000076858">
    <property type="component" value="Unassembled WGS sequence"/>
</dbReference>
<dbReference type="Pfam" id="PF00201">
    <property type="entry name" value="UDPGT"/>
    <property type="match status" value="1"/>
</dbReference>
<protein>
    <submittedName>
        <fullName evidence="4">UDP-glucuronosyltransferase 2B20</fullName>
    </submittedName>
</protein>
<organism evidence="4 5">
    <name type="scientific">Daphnia magna</name>
    <dbReference type="NCBI Taxonomy" id="35525"/>
    <lineage>
        <taxon>Eukaryota</taxon>
        <taxon>Metazoa</taxon>
        <taxon>Ecdysozoa</taxon>
        <taxon>Arthropoda</taxon>
        <taxon>Crustacea</taxon>
        <taxon>Branchiopoda</taxon>
        <taxon>Diplostraca</taxon>
        <taxon>Cladocera</taxon>
        <taxon>Anomopoda</taxon>
        <taxon>Daphniidae</taxon>
        <taxon>Daphnia</taxon>
    </lineage>
</organism>
<evidence type="ECO:0000313" key="4">
    <source>
        <dbReference type="EMBL" id="KZR97709.1"/>
    </source>
</evidence>
<feature type="non-terminal residue" evidence="4">
    <location>
        <position position="96"/>
    </location>
</feature>
<name>A0A164FEA9_9CRUS</name>
<keyword evidence="3 4" id="KW-0808">Transferase</keyword>
<evidence type="ECO:0000256" key="3">
    <source>
        <dbReference type="ARBA" id="ARBA00022679"/>
    </source>
</evidence>
<evidence type="ECO:0000256" key="2">
    <source>
        <dbReference type="ARBA" id="ARBA00022676"/>
    </source>
</evidence>
<gene>
    <name evidence="4" type="ORF">APZ42_007264</name>
</gene>
<dbReference type="PANTHER" id="PTHR48043:SF159">
    <property type="entry name" value="EG:EG0003.4 PROTEIN-RELATED"/>
    <property type="match status" value="1"/>
</dbReference>
<evidence type="ECO:0000256" key="1">
    <source>
        <dbReference type="ARBA" id="ARBA00009995"/>
    </source>
</evidence>
<comment type="caution">
    <text evidence="4">The sequence shown here is derived from an EMBL/GenBank/DDBJ whole genome shotgun (WGS) entry which is preliminary data.</text>
</comment>
<dbReference type="PANTHER" id="PTHR48043">
    <property type="entry name" value="EG:EG0003.4 PROTEIN-RELATED"/>
    <property type="match status" value="1"/>
</dbReference>
<keyword evidence="5" id="KW-1185">Reference proteome</keyword>
<dbReference type="InterPro" id="IPR050271">
    <property type="entry name" value="UDP-glycosyltransferase"/>
</dbReference>
<proteinExistence type="inferred from homology"/>
<reference evidence="4 5" key="1">
    <citation type="submission" date="2016-03" db="EMBL/GenBank/DDBJ databases">
        <title>EvidentialGene: Evidence-directed Construction of Genes on Genomes.</title>
        <authorList>
            <person name="Gilbert D.G."/>
            <person name="Choi J.-H."/>
            <person name="Mockaitis K."/>
            <person name="Colbourne J."/>
            <person name="Pfrender M."/>
        </authorList>
    </citation>
    <scope>NUCLEOTIDE SEQUENCE [LARGE SCALE GENOMIC DNA]</scope>
    <source>
        <strain evidence="4 5">Xinb3</strain>
        <tissue evidence="4">Complete organism</tissue>
    </source>
</reference>
<sequence>NAQKAQDDGYAIRLDWDNLTEEILFNAIEQILTNSSYAEKMEKVSELMRDQMETPLDRVIYWIEYIIRHKGAPHLRTASRKLSLHQRFLFDVMLFV</sequence>
<keyword evidence="2" id="KW-0328">Glycosyltransferase</keyword>